<dbReference type="Proteomes" id="UP001236014">
    <property type="component" value="Chromosome"/>
</dbReference>
<comment type="similarity">
    <text evidence="1">Belongs to the enoyl-CoA hydratase/isomerase family.</text>
</comment>
<gene>
    <name evidence="3" type="ORF">QRX50_30365</name>
</gene>
<dbReference type="Pfam" id="PF01575">
    <property type="entry name" value="MaoC_dehydratas"/>
    <property type="match status" value="1"/>
</dbReference>
<dbReference type="RefSeq" id="WP_285966536.1">
    <property type="nucleotide sequence ID" value="NZ_CP127294.1"/>
</dbReference>
<keyword evidence="4" id="KW-1185">Reference proteome</keyword>
<evidence type="ECO:0000259" key="2">
    <source>
        <dbReference type="Pfam" id="PF01575"/>
    </source>
</evidence>
<dbReference type="PANTHER" id="PTHR43664">
    <property type="entry name" value="MONOAMINE OXIDASE-RELATED"/>
    <property type="match status" value="1"/>
</dbReference>
<dbReference type="AlphaFoldDB" id="A0A9Y2I906"/>
<evidence type="ECO:0000256" key="1">
    <source>
        <dbReference type="ARBA" id="ARBA00005254"/>
    </source>
</evidence>
<accession>A0A9Y2I906</accession>
<evidence type="ECO:0000313" key="3">
    <source>
        <dbReference type="EMBL" id="WIX75772.1"/>
    </source>
</evidence>
<protein>
    <submittedName>
        <fullName evidence="3">MaoC/PaaZ C-terminal domain-containing protein</fullName>
    </submittedName>
</protein>
<dbReference type="SUPFAM" id="SSF54637">
    <property type="entry name" value="Thioesterase/thiol ester dehydrase-isomerase"/>
    <property type="match status" value="1"/>
</dbReference>
<sequence length="148" mass="16355">MITEYFDRIKVGDTHVSRARTITETDIVQFAMFTGDWHPAHTDAEYFGADPVFGGRVAHGALSLSVALGLVTFWPEAMKAFYGIDRLRFVTPVRVGDTIHVETEVTELTPRDDGRGVVTSAFRILNQRGETVLAASLKTLVVTEEAAR</sequence>
<dbReference type="InterPro" id="IPR002539">
    <property type="entry name" value="MaoC-like_dom"/>
</dbReference>
<dbReference type="EMBL" id="CP127294">
    <property type="protein sequence ID" value="WIX75772.1"/>
    <property type="molecule type" value="Genomic_DNA"/>
</dbReference>
<name>A0A9Y2I906_9PSEU</name>
<dbReference type="InterPro" id="IPR029069">
    <property type="entry name" value="HotDog_dom_sf"/>
</dbReference>
<dbReference type="KEGG" id="acab:QRX50_30365"/>
<dbReference type="Gene3D" id="3.10.129.10">
    <property type="entry name" value="Hotdog Thioesterase"/>
    <property type="match status" value="1"/>
</dbReference>
<evidence type="ECO:0000313" key="4">
    <source>
        <dbReference type="Proteomes" id="UP001236014"/>
    </source>
</evidence>
<feature type="domain" description="MaoC-like" evidence="2">
    <location>
        <begin position="17"/>
        <end position="114"/>
    </location>
</feature>
<reference evidence="3 4" key="1">
    <citation type="submission" date="2023-06" db="EMBL/GenBank/DDBJ databases">
        <authorList>
            <person name="Oyuntsetseg B."/>
            <person name="Kim S.B."/>
        </authorList>
    </citation>
    <scope>NUCLEOTIDE SEQUENCE [LARGE SCALE GENOMIC DNA]</scope>
    <source>
        <strain evidence="3 4">2-15</strain>
    </source>
</reference>
<organism evidence="3 4">
    <name type="scientific">Amycolatopsis carbonis</name>
    <dbReference type="NCBI Taxonomy" id="715471"/>
    <lineage>
        <taxon>Bacteria</taxon>
        <taxon>Bacillati</taxon>
        <taxon>Actinomycetota</taxon>
        <taxon>Actinomycetes</taxon>
        <taxon>Pseudonocardiales</taxon>
        <taxon>Pseudonocardiaceae</taxon>
        <taxon>Amycolatopsis</taxon>
    </lineage>
</organism>
<dbReference type="PANTHER" id="PTHR43664:SF1">
    <property type="entry name" value="BETA-METHYLMALYL-COA DEHYDRATASE"/>
    <property type="match status" value="1"/>
</dbReference>
<dbReference type="InterPro" id="IPR052342">
    <property type="entry name" value="MCH/BMMD"/>
</dbReference>
<proteinExistence type="inferred from homology"/>